<sequence>MATLFEQLDDLAQMVNGLEVLPKGKDKYIPPHERRKMKKKEGEKIEKVLLLILHKVDKHDKVLEEIRENVMMLNQMTTSHSSLIQLLGSQMDQLMSSPNSDPTKGWPYKNEVEVWRVITSVDWQAISPFRESPNEMARSKVAGRSRPLQGKTKGITINEDAVASRSKVAKLSTTGGKGKGKDKTLELSDASTDSNGIYRNDPNQSESEGVGSDEDDMLIA</sequence>
<dbReference type="AlphaFoldDB" id="M1D8Z8"/>
<dbReference type="Gramene" id="PGSC0003DMT400085211">
    <property type="protein sequence ID" value="PGSC0003DMT400085211"/>
    <property type="gene ID" value="PGSC0003DMG400034782"/>
</dbReference>
<dbReference type="Proteomes" id="UP000011115">
    <property type="component" value="Unassembled WGS sequence"/>
</dbReference>
<reference evidence="2" key="2">
    <citation type="submission" date="2015-06" db="UniProtKB">
        <authorList>
            <consortium name="EnsemblPlants"/>
        </authorList>
    </citation>
    <scope>IDENTIFICATION</scope>
    <source>
        <strain evidence="2">DM1-3 516 R44</strain>
    </source>
</reference>
<feature type="region of interest" description="Disordered" evidence="1">
    <location>
        <begin position="134"/>
        <end position="220"/>
    </location>
</feature>
<dbReference type="EnsemblPlants" id="PGSC0003DMT400085211">
    <property type="protein sequence ID" value="PGSC0003DMT400085211"/>
    <property type="gene ID" value="PGSC0003DMG400034782"/>
</dbReference>
<proteinExistence type="predicted"/>
<keyword evidence="3" id="KW-1185">Reference proteome</keyword>
<dbReference type="PaxDb" id="4113-PGSC0003DMT400085211"/>
<protein>
    <recommendedName>
        <fullName evidence="4">Integrase core domain containing protein</fullName>
    </recommendedName>
</protein>
<evidence type="ECO:0000313" key="2">
    <source>
        <dbReference type="EnsemblPlants" id="PGSC0003DMT400085211"/>
    </source>
</evidence>
<reference evidence="3" key="1">
    <citation type="journal article" date="2011" name="Nature">
        <title>Genome sequence and analysis of the tuber crop potato.</title>
        <authorList>
            <consortium name="The Potato Genome Sequencing Consortium"/>
        </authorList>
    </citation>
    <scope>NUCLEOTIDE SEQUENCE [LARGE SCALE GENOMIC DNA]</scope>
    <source>
        <strain evidence="3">cv. DM1-3 516 R44</strain>
    </source>
</reference>
<dbReference type="InParanoid" id="M1D8Z8"/>
<feature type="compositionally biased region" description="Acidic residues" evidence="1">
    <location>
        <begin position="211"/>
        <end position="220"/>
    </location>
</feature>
<evidence type="ECO:0000256" key="1">
    <source>
        <dbReference type="SAM" id="MobiDB-lite"/>
    </source>
</evidence>
<dbReference type="HOGENOM" id="CLU_1258004_0_0_1"/>
<organism evidence="2 3">
    <name type="scientific">Solanum tuberosum</name>
    <name type="common">Potato</name>
    <dbReference type="NCBI Taxonomy" id="4113"/>
    <lineage>
        <taxon>Eukaryota</taxon>
        <taxon>Viridiplantae</taxon>
        <taxon>Streptophyta</taxon>
        <taxon>Embryophyta</taxon>
        <taxon>Tracheophyta</taxon>
        <taxon>Spermatophyta</taxon>
        <taxon>Magnoliopsida</taxon>
        <taxon>eudicotyledons</taxon>
        <taxon>Gunneridae</taxon>
        <taxon>Pentapetalae</taxon>
        <taxon>asterids</taxon>
        <taxon>lamiids</taxon>
        <taxon>Solanales</taxon>
        <taxon>Solanaceae</taxon>
        <taxon>Solanoideae</taxon>
        <taxon>Solaneae</taxon>
        <taxon>Solanum</taxon>
    </lineage>
</organism>
<name>M1D8Z8_SOLTU</name>
<feature type="compositionally biased region" description="Polar residues" evidence="1">
    <location>
        <begin position="189"/>
        <end position="207"/>
    </location>
</feature>
<evidence type="ECO:0008006" key="4">
    <source>
        <dbReference type="Google" id="ProtNLM"/>
    </source>
</evidence>
<accession>M1D8Z8</accession>
<evidence type="ECO:0000313" key="3">
    <source>
        <dbReference type="Proteomes" id="UP000011115"/>
    </source>
</evidence>